<organism evidence="1 2">
    <name type="scientific">Madurella mycetomatis</name>
    <dbReference type="NCBI Taxonomy" id="100816"/>
    <lineage>
        <taxon>Eukaryota</taxon>
        <taxon>Fungi</taxon>
        <taxon>Dikarya</taxon>
        <taxon>Ascomycota</taxon>
        <taxon>Pezizomycotina</taxon>
        <taxon>Sordariomycetes</taxon>
        <taxon>Sordariomycetidae</taxon>
        <taxon>Sordariales</taxon>
        <taxon>Sordariales incertae sedis</taxon>
        <taxon>Madurella</taxon>
    </lineage>
</organism>
<proteinExistence type="predicted"/>
<dbReference type="EMBL" id="LCTW02000234">
    <property type="protein sequence ID" value="KXX76017.1"/>
    <property type="molecule type" value="Genomic_DNA"/>
</dbReference>
<evidence type="ECO:0000313" key="2">
    <source>
        <dbReference type="Proteomes" id="UP000078237"/>
    </source>
</evidence>
<reference evidence="1 2" key="1">
    <citation type="journal article" date="2016" name="Genome Announc.">
        <title>Genome Sequence of Madurella mycetomatis mm55, Isolated from a Human Mycetoma Case in Sudan.</title>
        <authorList>
            <person name="Smit S."/>
            <person name="Derks M.F."/>
            <person name="Bervoets S."/>
            <person name="Fahal A."/>
            <person name="van Leeuwen W."/>
            <person name="van Belkum A."/>
            <person name="van de Sande W.W."/>
        </authorList>
    </citation>
    <scope>NUCLEOTIDE SEQUENCE [LARGE SCALE GENOMIC DNA]</scope>
    <source>
        <strain evidence="2">mm55</strain>
    </source>
</reference>
<sequence>MAVERKTMKPFLAKLAAATLIKEGLTATGGLWQDNGLLSSLLARFLALTASSVIAVSGQPPRE</sequence>
<comment type="caution">
    <text evidence="1">The sequence shown here is derived from an EMBL/GenBank/DDBJ whole genome shotgun (WGS) entry which is preliminary data.</text>
</comment>
<keyword evidence="2" id="KW-1185">Reference proteome</keyword>
<dbReference type="VEuPathDB" id="FungiDB:MMYC01_206948"/>
<protein>
    <submittedName>
        <fullName evidence="1">Uncharacterized protein</fullName>
    </submittedName>
</protein>
<gene>
    <name evidence="1" type="ORF">MMYC01_206948</name>
</gene>
<dbReference type="AlphaFoldDB" id="A0A175VWW0"/>
<evidence type="ECO:0000313" key="1">
    <source>
        <dbReference type="EMBL" id="KXX76017.1"/>
    </source>
</evidence>
<name>A0A175VWW0_9PEZI</name>
<accession>A0A175VWW0</accession>
<dbReference type="Proteomes" id="UP000078237">
    <property type="component" value="Unassembled WGS sequence"/>
</dbReference>